<proteinExistence type="predicted"/>
<sequence>MDDYLGIAEIDLAYIAGCIDCDGSIQVTRRNRILACTGGFLKGYDEGTENPLGHPAAGYVEKAMLTPTALGGVMLFIRPRMRNGRVVVDVDISL</sequence>
<organism evidence="1">
    <name type="scientific">marine sediment metagenome</name>
    <dbReference type="NCBI Taxonomy" id="412755"/>
    <lineage>
        <taxon>unclassified sequences</taxon>
        <taxon>metagenomes</taxon>
        <taxon>ecological metagenomes</taxon>
    </lineage>
</organism>
<dbReference type="AlphaFoldDB" id="A0A0F9CWG8"/>
<accession>A0A0F9CWG8</accession>
<dbReference type="EMBL" id="LAZR01042233">
    <property type="protein sequence ID" value="KKL10021.1"/>
    <property type="molecule type" value="Genomic_DNA"/>
</dbReference>
<protein>
    <submittedName>
        <fullName evidence="1">Uncharacterized protein</fullName>
    </submittedName>
</protein>
<gene>
    <name evidence="1" type="ORF">LCGC14_2560020</name>
</gene>
<comment type="caution">
    <text evidence="1">The sequence shown here is derived from an EMBL/GenBank/DDBJ whole genome shotgun (WGS) entry which is preliminary data.</text>
</comment>
<reference evidence="1" key="1">
    <citation type="journal article" date="2015" name="Nature">
        <title>Complex archaea that bridge the gap between prokaryotes and eukaryotes.</title>
        <authorList>
            <person name="Spang A."/>
            <person name="Saw J.H."/>
            <person name="Jorgensen S.L."/>
            <person name="Zaremba-Niedzwiedzka K."/>
            <person name="Martijn J."/>
            <person name="Lind A.E."/>
            <person name="van Eijk R."/>
            <person name="Schleper C."/>
            <person name="Guy L."/>
            <person name="Ettema T.J."/>
        </authorList>
    </citation>
    <scope>NUCLEOTIDE SEQUENCE</scope>
</reference>
<evidence type="ECO:0000313" key="1">
    <source>
        <dbReference type="EMBL" id="KKL10021.1"/>
    </source>
</evidence>
<name>A0A0F9CWG8_9ZZZZ</name>